<dbReference type="InterPro" id="IPR045851">
    <property type="entry name" value="AMP-bd_C_sf"/>
</dbReference>
<dbReference type="GO" id="GO:0016874">
    <property type="term" value="F:ligase activity"/>
    <property type="evidence" value="ECO:0007669"/>
    <property type="project" value="UniProtKB-KW"/>
</dbReference>
<dbReference type="GO" id="GO:0031177">
    <property type="term" value="F:phosphopantetheine binding"/>
    <property type="evidence" value="ECO:0007669"/>
    <property type="project" value="TreeGrafter"/>
</dbReference>
<protein>
    <submittedName>
        <fullName evidence="3">Amino acid adenylation domain-containing protein</fullName>
    </submittedName>
</protein>
<dbReference type="PANTHER" id="PTHR45527">
    <property type="entry name" value="NONRIBOSOMAL PEPTIDE SYNTHETASE"/>
    <property type="match status" value="1"/>
</dbReference>
<organism evidence="3">
    <name type="scientific">Providencia stuartii</name>
    <dbReference type="NCBI Taxonomy" id="588"/>
    <lineage>
        <taxon>Bacteria</taxon>
        <taxon>Pseudomonadati</taxon>
        <taxon>Pseudomonadota</taxon>
        <taxon>Gammaproteobacteria</taxon>
        <taxon>Enterobacterales</taxon>
        <taxon>Morganellaceae</taxon>
        <taxon>Providencia</taxon>
    </lineage>
</organism>
<dbReference type="PANTHER" id="PTHR45527:SF10">
    <property type="entry name" value="PYOCHELIN SYNTHASE PCHF"/>
    <property type="match status" value="1"/>
</dbReference>
<evidence type="ECO:0000259" key="2">
    <source>
        <dbReference type="PROSITE" id="PS50075"/>
    </source>
</evidence>
<evidence type="ECO:0000256" key="1">
    <source>
        <dbReference type="ARBA" id="ARBA00022598"/>
    </source>
</evidence>
<dbReference type="SUPFAM" id="SSF52777">
    <property type="entry name" value="CoA-dependent acyltransferases"/>
    <property type="match status" value="4"/>
</dbReference>
<evidence type="ECO:0000313" key="3">
    <source>
        <dbReference type="EMBL" id="EMP9434808.1"/>
    </source>
</evidence>
<accession>A0AAI9I3K5</accession>
<dbReference type="Gene3D" id="3.40.50.12780">
    <property type="entry name" value="N-terminal domain of ligase-like"/>
    <property type="match status" value="1"/>
</dbReference>
<dbReference type="PROSITE" id="PS50075">
    <property type="entry name" value="CARRIER"/>
    <property type="match status" value="1"/>
</dbReference>
<dbReference type="Pfam" id="PF00550">
    <property type="entry name" value="PP-binding"/>
    <property type="match status" value="1"/>
</dbReference>
<dbReference type="InterPro" id="IPR023213">
    <property type="entry name" value="CAT-like_dom_sf"/>
</dbReference>
<dbReference type="SUPFAM" id="SSF47336">
    <property type="entry name" value="ACP-like"/>
    <property type="match status" value="1"/>
</dbReference>
<comment type="caution">
    <text evidence="3">The sequence shown here is derived from an EMBL/GenBank/DDBJ whole genome shotgun (WGS) entry which is preliminary data.</text>
</comment>
<dbReference type="InterPro" id="IPR020845">
    <property type="entry name" value="AMP-binding_CS"/>
</dbReference>
<dbReference type="GO" id="GO:0005737">
    <property type="term" value="C:cytoplasm"/>
    <property type="evidence" value="ECO:0007669"/>
    <property type="project" value="TreeGrafter"/>
</dbReference>
<dbReference type="InterPro" id="IPR042099">
    <property type="entry name" value="ANL_N_sf"/>
</dbReference>
<dbReference type="SUPFAM" id="SSF56801">
    <property type="entry name" value="Acetyl-CoA synthetase-like"/>
    <property type="match status" value="1"/>
</dbReference>
<dbReference type="EMBL" id="AAZDVE040000049">
    <property type="protein sequence ID" value="EMP9434808.1"/>
    <property type="molecule type" value="Genomic_DNA"/>
</dbReference>
<keyword evidence="1" id="KW-0436">Ligase</keyword>
<dbReference type="InterPro" id="IPR001242">
    <property type="entry name" value="Condensation_dom"/>
</dbReference>
<gene>
    <name evidence="3" type="ORF">JRA39_003938</name>
</gene>
<dbReference type="Pfam" id="PF00501">
    <property type="entry name" value="AMP-binding"/>
    <property type="match status" value="1"/>
</dbReference>
<name>A0AAI9I3K5_PROST</name>
<sequence>MDYRSDSRDTFPMSDMQTAYWMSITDYTQTNNSRIQYYCEYNLTELNLEKFKQSWDKVLERHDMLSAVALNNGQQTIIKYPKEIHYIDIRDLKKDEKINYYISLRNEVSHKKFNCCEGPQYNIYLIEDDEFTKFILHLNMWAIDAYSVNIILSDLARFYFSEENMANISYNYKSYLQDFYSKKEGVVDNEILDYWYSRLGHTSSPPNLPIKTIQNNTGQINNFSQLEKKLSNKDVDVLKKRARELNTNIDILLLSIFCEVINYWNDSNKFCINIPTFSRPFYNKEINDIAGEFSTYLILNLDLPTGTTFKDRVNYIHKQYIDDLNFSQVSSNKILRHISQRNNQSSINIYPVVFTLSHGLDKLRDDIKYKLFGDLKYDISHTPNVKLDCRHEFYQGALTIKWDYNKNHYADNCIESMFEIFINLVTAIISDTYEEYIHKENVVGLPIKQKEKRDEINNNRVGYSSNSIFRQFSAMMESSSCQDEDALICETKKITYQEMYKQVCVLGGHLSKLINQNKNSKKIIAILLPKSCEQIICVWGILASGCTYLPLDLEQPKSRVFDILEDAKPDLIIINNETENLISQSINIKTFNIEKNKMVIESEYIPLAETLPGYSVSEEDLIYIMYTSGTTGVPKGVMVNNKGVNNAIDYSIKKLINFSERPIVLGVSALHHDMSVFDTLATFIQKGVLILPKENKRKDPEEWSNIIKKYNVNYIVSVPAIIDMLFTWCEFKGYTLDSIKNIIMGGDWIPTNILKRIEKYCSTNVIAYSVGGPTETTMWNITNRIKDEESWLSVPYGYPIQNCSYYILNEQLIEVPDWVIGEMYCGGVSLAQGYMNDPKRTAEKFIIHPITKERLYNTGDLGLYHPDGRIEFIGRKDGQVKIKGVRVECGEVQKKLEEFIEVSRAIVYLYKGSLTAALVLRPNIPKINDNELYQRSKEVLPVSMLPSLWIQLYELPLTKNQKVDYQKLILITEDYLKSAKGKLKNKDESMKTKQEVMLCEIWEGLLNKKIENKNDSFFSLGGDSLLLISLSTEIFNHFSVQISFAKLLMNLKIDEQIHLIKELQSETNDKNKIAHIDLSEYPLLPNQEDIWLAEKLSSGKIKFRIVFGLKSNKKLEENKLKNALEYLRSHHIALSLLFSLTSKGLSQYVDKNKPLPIYYEKVIDESSLISKIREIENSEFDLFNEYAWRVHLIPLSNGKQIYLFNFHHIIFDGWSVKLFFNELENVYNNINKVIKHDINYVDYVYWKKNKLLKEENENIKYWEGVIKDGVHLIEVNNQDKPESMIEESTIPKDISELLNKFCHQKNTTPFIVLFSIFQLTLASIYQKENFFVGISDSGRDHPDTESMLGLFIHNPIFKVSGVSRISLNDMVKKVQEDYSDVIKYPMPSLSKIIKTLGGIGRRNGFNDFCQACFIMQPNYSDELFFGDAKMEKLNIVSNEVRLIYEMSCWQGKSNELTVMLNYDKTKSTSHEAKKLLATYVLNIQKLLVNPDSTTVWIK</sequence>
<dbReference type="InterPro" id="IPR036736">
    <property type="entry name" value="ACP-like_sf"/>
</dbReference>
<dbReference type="InterPro" id="IPR010071">
    <property type="entry name" value="AA_adenyl_dom"/>
</dbReference>
<reference evidence="3" key="1">
    <citation type="submission" date="2024-02" db="EMBL/GenBank/DDBJ databases">
        <authorList>
            <consortium name="Clinical and Environmental Microbiology Branch: Whole genome sequencing antimicrobial resistance pathogens in the healthcare setting"/>
        </authorList>
    </citation>
    <scope>NUCLEOTIDE SEQUENCE</scope>
    <source>
        <strain evidence="3">2020GO-00142</strain>
    </source>
</reference>
<proteinExistence type="predicted"/>
<dbReference type="Gene3D" id="3.30.300.30">
    <property type="match status" value="1"/>
</dbReference>
<dbReference type="InterPro" id="IPR009081">
    <property type="entry name" value="PP-bd_ACP"/>
</dbReference>
<dbReference type="Pfam" id="PF00668">
    <property type="entry name" value="Condensation"/>
    <property type="match status" value="2"/>
</dbReference>
<dbReference type="GO" id="GO:0043041">
    <property type="term" value="P:amino acid activation for nonribosomal peptide biosynthetic process"/>
    <property type="evidence" value="ECO:0007669"/>
    <property type="project" value="TreeGrafter"/>
</dbReference>
<dbReference type="InterPro" id="IPR000873">
    <property type="entry name" value="AMP-dep_synth/lig_dom"/>
</dbReference>
<dbReference type="Gene3D" id="3.30.559.10">
    <property type="entry name" value="Chloramphenicol acetyltransferase-like domain"/>
    <property type="match status" value="2"/>
</dbReference>
<dbReference type="GO" id="GO:0044550">
    <property type="term" value="P:secondary metabolite biosynthetic process"/>
    <property type="evidence" value="ECO:0007669"/>
    <property type="project" value="TreeGrafter"/>
</dbReference>
<feature type="domain" description="Carrier" evidence="2">
    <location>
        <begin position="989"/>
        <end position="1064"/>
    </location>
</feature>
<dbReference type="PROSITE" id="PS00455">
    <property type="entry name" value="AMP_BINDING"/>
    <property type="match status" value="1"/>
</dbReference>
<dbReference type="NCBIfam" id="TIGR01733">
    <property type="entry name" value="AA-adenyl-dom"/>
    <property type="match status" value="1"/>
</dbReference>
<dbReference type="Gene3D" id="1.10.1200.10">
    <property type="entry name" value="ACP-like"/>
    <property type="match status" value="1"/>
</dbReference>
<dbReference type="Gene3D" id="3.30.559.30">
    <property type="entry name" value="Nonribosomal peptide synthetase, condensation domain"/>
    <property type="match status" value="2"/>
</dbReference>